<keyword evidence="1" id="KW-1133">Transmembrane helix</keyword>
<feature type="transmembrane region" description="Helical" evidence="1">
    <location>
        <begin position="127"/>
        <end position="149"/>
    </location>
</feature>
<feature type="transmembrane region" description="Helical" evidence="1">
    <location>
        <begin position="266"/>
        <end position="286"/>
    </location>
</feature>
<evidence type="ECO:0000256" key="1">
    <source>
        <dbReference type="SAM" id="Phobius"/>
    </source>
</evidence>
<evidence type="ECO:0000313" key="3">
    <source>
        <dbReference type="EMBL" id="SFO11665.1"/>
    </source>
</evidence>
<feature type="transmembrane region" description="Helical" evidence="1">
    <location>
        <begin position="36"/>
        <end position="55"/>
    </location>
</feature>
<dbReference type="Proteomes" id="UP000198968">
    <property type="component" value="Unassembled WGS sequence"/>
</dbReference>
<feature type="transmembrane region" description="Helical" evidence="1">
    <location>
        <begin position="190"/>
        <end position="208"/>
    </location>
</feature>
<feature type="transmembrane region" description="Helical" evidence="1">
    <location>
        <begin position="76"/>
        <end position="92"/>
    </location>
</feature>
<feature type="transmembrane region" description="Helical" evidence="1">
    <location>
        <begin position="7"/>
        <end position="24"/>
    </location>
</feature>
<accession>A0A1I5EJJ4</accession>
<gene>
    <name evidence="3" type="ORF">SAMN05428971_2969</name>
</gene>
<keyword evidence="1" id="KW-0812">Transmembrane</keyword>
<feature type="transmembrane region" description="Helical" evidence="1">
    <location>
        <begin position="98"/>
        <end position="115"/>
    </location>
</feature>
<keyword evidence="3" id="KW-0808">Transferase</keyword>
<sequence length="321" mass="36402">MNKTGLAMLKTLACITAVSFFTLYQSYDSYHYDINLTLNVLSFVSTIATPLYFLLSGYIDAGELHTPAWQLGKIRRILLIFIFWFSFFWFAGMHHKGYLIQPWFVIALIVIYVSHPLIDRLIQRPGLMAAGILLLLVSAFAYDLLASLYPGQRAFSLLPQYRIWTWVLYYLTGRLMAAPRVMQLLTSPRVIKSSLLLLPAVYLFTWLYERHYFIARFLATHNDVVLTGSQVYLLVVLIVISINAVRLPEKGQWLTSFLTTLGKTMTGVYILHYLVFGLLAAAIPIQTLGDKLLVIALTLISSMALSLLLLLIPGVRKLISL</sequence>
<feature type="transmembrane region" description="Helical" evidence="1">
    <location>
        <begin position="228"/>
        <end position="245"/>
    </location>
</feature>
<dbReference type="OrthoDB" id="6484933at2"/>
<protein>
    <submittedName>
        <fullName evidence="3">Surface polysaccharide O-acyltransferase, integral membrane enzyme</fullName>
    </submittedName>
</protein>
<evidence type="ECO:0000313" key="4">
    <source>
        <dbReference type="Proteomes" id="UP000198968"/>
    </source>
</evidence>
<feature type="domain" description="Acyltransferase 3" evidence="2">
    <location>
        <begin position="9"/>
        <end position="309"/>
    </location>
</feature>
<name>A0A1I5EJJ4_9GAMM</name>
<organism evidence="3 4">
    <name type="scientific">Candidatus Pantoea varia</name>
    <dbReference type="NCBI Taxonomy" id="1881036"/>
    <lineage>
        <taxon>Bacteria</taxon>
        <taxon>Pseudomonadati</taxon>
        <taxon>Pseudomonadota</taxon>
        <taxon>Gammaproteobacteria</taxon>
        <taxon>Enterobacterales</taxon>
        <taxon>Erwiniaceae</taxon>
        <taxon>Pantoea</taxon>
    </lineage>
</organism>
<dbReference type="AlphaFoldDB" id="A0A1I5EJJ4"/>
<feature type="transmembrane region" description="Helical" evidence="1">
    <location>
        <begin position="161"/>
        <end position="178"/>
    </location>
</feature>
<dbReference type="GO" id="GO:0016747">
    <property type="term" value="F:acyltransferase activity, transferring groups other than amino-acyl groups"/>
    <property type="evidence" value="ECO:0007669"/>
    <property type="project" value="InterPro"/>
</dbReference>
<dbReference type="EMBL" id="FOVG01000003">
    <property type="protein sequence ID" value="SFO11665.1"/>
    <property type="molecule type" value="Genomic_DNA"/>
</dbReference>
<reference evidence="4" key="1">
    <citation type="submission" date="2016-10" db="EMBL/GenBank/DDBJ databases">
        <authorList>
            <person name="Varghese N."/>
            <person name="Submissions S."/>
        </authorList>
    </citation>
    <scope>NUCLEOTIDE SEQUENCE [LARGE SCALE GENOMIC DNA]</scope>
    <source>
        <strain evidence="4">OV426</strain>
    </source>
</reference>
<keyword evidence="4" id="KW-1185">Reference proteome</keyword>
<proteinExistence type="predicted"/>
<dbReference type="InterPro" id="IPR002656">
    <property type="entry name" value="Acyl_transf_3_dom"/>
</dbReference>
<feature type="transmembrane region" description="Helical" evidence="1">
    <location>
        <begin position="292"/>
        <end position="312"/>
    </location>
</feature>
<keyword evidence="1" id="KW-0472">Membrane</keyword>
<keyword evidence="3" id="KW-0012">Acyltransferase</keyword>
<evidence type="ECO:0000259" key="2">
    <source>
        <dbReference type="Pfam" id="PF01757"/>
    </source>
</evidence>
<dbReference type="Pfam" id="PF01757">
    <property type="entry name" value="Acyl_transf_3"/>
    <property type="match status" value="1"/>
</dbReference>
<dbReference type="RefSeq" id="WP_090964919.1">
    <property type="nucleotide sequence ID" value="NZ_FOVG01000003.1"/>
</dbReference>